<name>A0A7U5HVA5_9SPHN</name>
<gene>
    <name evidence="2" type="ORF">TS85_01885</name>
</gene>
<evidence type="ECO:0000313" key="3">
    <source>
        <dbReference type="Proteomes" id="UP000032300"/>
    </source>
</evidence>
<accession>A0A7U5HVA5</accession>
<dbReference type="OrthoDB" id="7211154at2"/>
<feature type="chain" id="PRO_5031347878" evidence="1">
    <location>
        <begin position="22"/>
        <end position="108"/>
    </location>
</feature>
<proteinExistence type="predicted"/>
<reference evidence="2 3" key="1">
    <citation type="journal article" date="2015" name="Int. J. Syst. Evol. Microbiol.">
        <title>Sphingomonas hengshuiensis sp. nov., isolated from lake wetland.</title>
        <authorList>
            <person name="Wei S."/>
            <person name="Wang T."/>
            <person name="Liu H."/>
            <person name="Zhang C."/>
            <person name="Guo J."/>
            <person name="Wang Q."/>
            <person name="Liang K."/>
            <person name="Zhang Z."/>
        </authorList>
    </citation>
    <scope>NUCLEOTIDE SEQUENCE [LARGE SCALE GENOMIC DNA]</scope>
    <source>
        <strain evidence="2 3">WHSC-8</strain>
    </source>
</reference>
<dbReference type="EMBL" id="CP010836">
    <property type="protein sequence ID" value="AJP70833.1"/>
    <property type="molecule type" value="Genomic_DNA"/>
</dbReference>
<dbReference type="Proteomes" id="UP000032300">
    <property type="component" value="Chromosome"/>
</dbReference>
<dbReference type="RefSeq" id="WP_044330097.1">
    <property type="nucleotide sequence ID" value="NZ_CP010836.1"/>
</dbReference>
<keyword evidence="3" id="KW-1185">Reference proteome</keyword>
<evidence type="ECO:0000256" key="1">
    <source>
        <dbReference type="SAM" id="SignalP"/>
    </source>
</evidence>
<keyword evidence="1" id="KW-0732">Signal</keyword>
<evidence type="ECO:0000313" key="2">
    <source>
        <dbReference type="EMBL" id="AJP70833.1"/>
    </source>
</evidence>
<protein>
    <submittedName>
        <fullName evidence="2">Uncharacterized protein</fullName>
    </submittedName>
</protein>
<dbReference type="KEGG" id="sphi:TS85_01885"/>
<reference evidence="2 3" key="2">
    <citation type="submission" date="2015-02" db="EMBL/GenBank/DDBJ databases">
        <title>The complete genome of Sphingomonas hengshuiensis sp. WHSC-8 isolated from soil of Hengshui Lake.</title>
        <authorList>
            <person name="Wei S."/>
            <person name="Guo J."/>
            <person name="Su C."/>
            <person name="Wu R."/>
            <person name="Zhang Z."/>
            <person name="Liang K."/>
            <person name="Li H."/>
            <person name="Wang T."/>
            <person name="Liu H."/>
            <person name="Zhang C."/>
            <person name="Li Z."/>
            <person name="Wang Q."/>
            <person name="Meng J."/>
        </authorList>
    </citation>
    <scope>NUCLEOTIDE SEQUENCE [LARGE SCALE GENOMIC DNA]</scope>
    <source>
        <strain evidence="2 3">WHSC-8</strain>
    </source>
</reference>
<organism evidence="2 3">
    <name type="scientific">Sphingomonas hengshuiensis</name>
    <dbReference type="NCBI Taxonomy" id="1609977"/>
    <lineage>
        <taxon>Bacteria</taxon>
        <taxon>Pseudomonadati</taxon>
        <taxon>Pseudomonadota</taxon>
        <taxon>Alphaproteobacteria</taxon>
        <taxon>Sphingomonadales</taxon>
        <taxon>Sphingomonadaceae</taxon>
        <taxon>Sphingomonas</taxon>
    </lineage>
</organism>
<feature type="signal peptide" evidence="1">
    <location>
        <begin position="1"/>
        <end position="21"/>
    </location>
</feature>
<dbReference type="AlphaFoldDB" id="A0A7U5HVA5"/>
<sequence>MKFAFLTAAMLVCVAPVAASAQTAPAAAAAPATPAAAVAKFNLDTPIEQLVADPKAKAVLDADLPGTSTHPAYDMFKAMSLRAVQPYSEGAITDEMLKKVEADLAAIK</sequence>